<evidence type="ECO:0008006" key="4">
    <source>
        <dbReference type="Google" id="ProtNLM"/>
    </source>
</evidence>
<dbReference type="Proteomes" id="UP000050544">
    <property type="component" value="Unassembled WGS sequence"/>
</dbReference>
<protein>
    <recommendedName>
        <fullName evidence="4">Glycosyltransferase RgtA/B/C/D-like domain-containing protein</fullName>
    </recommendedName>
</protein>
<evidence type="ECO:0000313" key="3">
    <source>
        <dbReference type="Proteomes" id="UP000050544"/>
    </source>
</evidence>
<feature type="transmembrane region" description="Helical" evidence="1">
    <location>
        <begin position="106"/>
        <end position="128"/>
    </location>
</feature>
<feature type="transmembrane region" description="Helical" evidence="1">
    <location>
        <begin position="134"/>
        <end position="151"/>
    </location>
</feature>
<dbReference type="STRING" id="869279.SE15_13800"/>
<feature type="transmembrane region" description="Helical" evidence="1">
    <location>
        <begin position="182"/>
        <end position="200"/>
    </location>
</feature>
<feature type="transmembrane region" description="Helical" evidence="1">
    <location>
        <begin position="80"/>
        <end position="99"/>
    </location>
</feature>
<name>A0A0P6XFV6_9CHLR</name>
<feature type="transmembrane region" description="Helical" evidence="1">
    <location>
        <begin position="396"/>
        <end position="413"/>
    </location>
</feature>
<keyword evidence="1" id="KW-0472">Membrane</keyword>
<evidence type="ECO:0000256" key="1">
    <source>
        <dbReference type="SAM" id="Phobius"/>
    </source>
</evidence>
<feature type="transmembrane region" description="Helical" evidence="1">
    <location>
        <begin position="425"/>
        <end position="442"/>
    </location>
</feature>
<reference evidence="2 3" key="1">
    <citation type="submission" date="2015-07" db="EMBL/GenBank/DDBJ databases">
        <title>Whole genome sequence of Thermanaerothrix daxensis DSM 23592.</title>
        <authorList>
            <person name="Hemp J."/>
            <person name="Ward L.M."/>
            <person name="Pace L.A."/>
            <person name="Fischer W.W."/>
        </authorList>
    </citation>
    <scope>NUCLEOTIDE SEQUENCE [LARGE SCALE GENOMIC DNA]</scope>
    <source>
        <strain evidence="2 3">GNS-1</strain>
    </source>
</reference>
<organism evidence="2 3">
    <name type="scientific">Thermanaerothrix daxensis</name>
    <dbReference type="NCBI Taxonomy" id="869279"/>
    <lineage>
        <taxon>Bacteria</taxon>
        <taxon>Bacillati</taxon>
        <taxon>Chloroflexota</taxon>
        <taxon>Anaerolineae</taxon>
        <taxon>Anaerolineales</taxon>
        <taxon>Anaerolineaceae</taxon>
        <taxon>Thermanaerothrix</taxon>
    </lineage>
</organism>
<gene>
    <name evidence="2" type="ORF">SE15_13800</name>
</gene>
<feature type="transmembrane region" description="Helical" evidence="1">
    <location>
        <begin position="12"/>
        <end position="33"/>
    </location>
</feature>
<feature type="transmembrane region" description="Helical" evidence="1">
    <location>
        <begin position="212"/>
        <end position="232"/>
    </location>
</feature>
<proteinExistence type="predicted"/>
<keyword evidence="3" id="KW-1185">Reference proteome</keyword>
<feature type="transmembrane region" description="Helical" evidence="1">
    <location>
        <begin position="364"/>
        <end position="384"/>
    </location>
</feature>
<dbReference type="EMBL" id="LGKO01000006">
    <property type="protein sequence ID" value="KPL82153.1"/>
    <property type="molecule type" value="Genomic_DNA"/>
</dbReference>
<keyword evidence="1" id="KW-0812">Transmembrane</keyword>
<keyword evidence="1" id="KW-1133">Transmembrane helix</keyword>
<feature type="transmembrane region" description="Helical" evidence="1">
    <location>
        <begin position="158"/>
        <end position="176"/>
    </location>
</feature>
<comment type="caution">
    <text evidence="2">The sequence shown here is derived from an EMBL/GenBank/DDBJ whole genome shotgun (WGS) entry which is preliminary data.</text>
</comment>
<accession>A0A0P6XFV6</accession>
<dbReference type="AlphaFoldDB" id="A0A0P6XFV6"/>
<evidence type="ECO:0000313" key="2">
    <source>
        <dbReference type="EMBL" id="KPL82153.1"/>
    </source>
</evidence>
<sequence length="451" mass="51051">MILPSHPARSWQPALAMIVGVALVERLALAWLYPVRAFSDTGAYRRAAQSIASGWSHYDGVRTPGYPAFLALWGGDARVYLAQLGLGVTITLIFFFLGWRLWRSPVLGLAAALAHTLNLGQLFFEAHLLSETLATFWVVVSLGLAWAWFEVAPRWRPWLGLGVGISAALAGLTRPLFVFLPFWLGLALALMPVLSAHGGLRQRLCSLEWRTLLAVVLPAAVLIGAWMAFIHARFGMWNVTTMTGYNLIQHTGYYFEYVPDEYAALRDVYLRYRDARMAQYGTQTNAIWQAIPEMMQASGLGFYDLSRTLARLSWQLIREPPTLYLHYVLKGWWLFWRAPIVWVAENFRLPALLPWVTGLIWVERGILFATNLLFLVGSAGWFLLPRVRRGLPLHPYQALLAATVWVTSVVQTLPDHGDNPRFLVPMQSLVVIWVLGLGVAFWKRWQARRKP</sequence>
<dbReference type="RefSeq" id="WP_054522692.1">
    <property type="nucleotide sequence ID" value="NZ_LGKO01000006.1"/>
</dbReference>
<dbReference type="OrthoDB" id="139538at2"/>